<dbReference type="EMBL" id="QGKW02001940">
    <property type="protein sequence ID" value="KAF2555169.1"/>
    <property type="molecule type" value="Genomic_DNA"/>
</dbReference>
<reference evidence="2" key="1">
    <citation type="submission" date="2019-12" db="EMBL/GenBank/DDBJ databases">
        <title>Genome sequencing and annotation of Brassica cretica.</title>
        <authorList>
            <person name="Studholme D.J."/>
            <person name="Sarris P.F."/>
        </authorList>
    </citation>
    <scope>NUCLEOTIDE SEQUENCE</scope>
    <source>
        <strain evidence="2">PFS-001/15</strain>
        <tissue evidence="2">Leaf</tissue>
    </source>
</reference>
<proteinExistence type="predicted"/>
<sequence>MTKKTRGAGGDNREQLPEGSTSELTELRTLFMEAQTATQTSIQQLGEILAARLDALTLVLESECSGKNFRFSMTKKTRGAGGDNREQLPEGSISELTELRTLFMEAQTATQTSIQQLGEMLAARLDALTCDEKTLNVPVS</sequence>
<evidence type="ECO:0000313" key="2">
    <source>
        <dbReference type="EMBL" id="KAF2555169.1"/>
    </source>
</evidence>
<comment type="caution">
    <text evidence="2">The sequence shown here is derived from an EMBL/GenBank/DDBJ whole genome shotgun (WGS) entry which is preliminary data.</text>
</comment>
<feature type="region of interest" description="Disordered" evidence="1">
    <location>
        <begin position="1"/>
        <end position="22"/>
    </location>
</feature>
<dbReference type="Proteomes" id="UP000712281">
    <property type="component" value="Unassembled WGS sequence"/>
</dbReference>
<organism evidence="2 3">
    <name type="scientific">Brassica cretica</name>
    <name type="common">Mustard</name>
    <dbReference type="NCBI Taxonomy" id="69181"/>
    <lineage>
        <taxon>Eukaryota</taxon>
        <taxon>Viridiplantae</taxon>
        <taxon>Streptophyta</taxon>
        <taxon>Embryophyta</taxon>
        <taxon>Tracheophyta</taxon>
        <taxon>Spermatophyta</taxon>
        <taxon>Magnoliopsida</taxon>
        <taxon>eudicotyledons</taxon>
        <taxon>Gunneridae</taxon>
        <taxon>Pentapetalae</taxon>
        <taxon>rosids</taxon>
        <taxon>malvids</taxon>
        <taxon>Brassicales</taxon>
        <taxon>Brassicaceae</taxon>
        <taxon>Brassiceae</taxon>
        <taxon>Brassica</taxon>
    </lineage>
</organism>
<gene>
    <name evidence="2" type="ORF">F2Q68_00014656</name>
</gene>
<protein>
    <submittedName>
        <fullName evidence="2">Uncharacterized protein</fullName>
    </submittedName>
</protein>
<name>A0A8S9HBA9_BRACR</name>
<evidence type="ECO:0000256" key="1">
    <source>
        <dbReference type="SAM" id="MobiDB-lite"/>
    </source>
</evidence>
<accession>A0A8S9HBA9</accession>
<dbReference type="AlphaFoldDB" id="A0A8S9HBA9"/>
<evidence type="ECO:0000313" key="3">
    <source>
        <dbReference type="Proteomes" id="UP000712281"/>
    </source>
</evidence>